<accession>A0A7K0EPL8</accession>
<gene>
    <name evidence="1" type="ORF">GJJ30_20770</name>
</gene>
<name>A0A7K0EPL8_9BACT</name>
<sequence length="844" mass="95135">MKHVLQERFSLLFIVLNLLFFPVFAQTTYKISGRITDAGTGVGIPFANVAIKGKTVGTTSDENGIYSLTSTQTGDSLLVSSLGYQTRAYPIQVVASQTIDVVLTSTATKLQEVKIYAKGGDPAYRIIREAIRRRDQFDPDQLTAFQYESYSKVEAYVNNFANQRKKGRGPGPVGRLLSKLPAIYDSQGKPAVPVFVSETFSEYYQRANPHKTKEKILKSRASGVGISDGGVSAQLTGSSFQQYNFYRNYINLLRKDLPSPLGQAWQTIYKFRLIDTVTVGGVVCFQIDFEPKRPTDLAFSGTTWIDTTRFGLSQIDAKIDQRANINFVDEIRIEQEWENVGDSTQTTAAGVRLPVLTQLLIDTDEPTPNAPGALVRLYVAARNVKVNQPQEAKFYEPPLELAENYSEKSPAFWQNIRPEGLSQDELRAFTIVDSVRNVPFMKFLGEVVNLTMVGYYPIGNIHLDAGPLLNSYAFNNVEGHRLHLGLRTNAGFSRRWILGGYVAYGTLDKQFKYGMNVDYVIRKKPYTIAGIQKTYDLERLGTSAENLGGSSLFAAYTRFGTLRRPYMQEFHNTYIKSELGKGFTQTIGLRNRTFEPLFPFAYNVNDGDKKTSSYYRTTELMFETRFAPGALMVQSDNDRFSVEGSNNPVITFRYQLGLKNLLSGDFAYQRFSMNLRHSFRMGVLGRTRYQVNAGYIPSTIPYPLLYIPLGNETIFRYETSYNLMNFFEFVADRYVGVMAEHNFEGLFFNRIPAIRRLKWRFLATGSVLMGGVSKENTALIPATNENGQAVLGFQSLSRAPYVEVGYGIDNIFKVLRVDAIHRLTYRNNPNISTFGIKISAWVNL</sequence>
<dbReference type="SUPFAM" id="SSF49464">
    <property type="entry name" value="Carboxypeptidase regulatory domain-like"/>
    <property type="match status" value="1"/>
</dbReference>
<evidence type="ECO:0000313" key="1">
    <source>
        <dbReference type="EMBL" id="MRS63744.1"/>
    </source>
</evidence>
<dbReference type="RefSeq" id="WP_154177114.1">
    <property type="nucleotide sequence ID" value="NZ_WJXZ01000013.1"/>
</dbReference>
<keyword evidence="1" id="KW-0121">Carboxypeptidase</keyword>
<protein>
    <submittedName>
        <fullName evidence="1">Carboxypeptidase-like regulatory domain-containing protein</fullName>
    </submittedName>
</protein>
<dbReference type="EMBL" id="WJXZ01000013">
    <property type="protein sequence ID" value="MRS63744.1"/>
    <property type="molecule type" value="Genomic_DNA"/>
</dbReference>
<reference evidence="1 2" key="1">
    <citation type="journal article" date="2018" name="Antonie Van Leeuwenhoek">
        <title>Larkinella terrae sp. nov., isolated from soil on Jeju Island, South Korea.</title>
        <authorList>
            <person name="Ten L.N."/>
            <person name="Jeon J."/>
            <person name="Park S.J."/>
            <person name="Park S."/>
            <person name="Lee S.Y."/>
            <person name="Kim M.K."/>
            <person name="Jung H.Y."/>
        </authorList>
    </citation>
    <scope>NUCLEOTIDE SEQUENCE [LARGE SCALE GENOMIC DNA]</scope>
    <source>
        <strain evidence="1 2">KCTC 52001</strain>
    </source>
</reference>
<dbReference type="Pfam" id="PF13715">
    <property type="entry name" value="CarbopepD_reg_2"/>
    <property type="match status" value="1"/>
</dbReference>
<dbReference type="GO" id="GO:0004180">
    <property type="term" value="F:carboxypeptidase activity"/>
    <property type="evidence" value="ECO:0007669"/>
    <property type="project" value="UniProtKB-KW"/>
</dbReference>
<comment type="caution">
    <text evidence="1">The sequence shown here is derived from an EMBL/GenBank/DDBJ whole genome shotgun (WGS) entry which is preliminary data.</text>
</comment>
<evidence type="ECO:0000313" key="2">
    <source>
        <dbReference type="Proteomes" id="UP000441754"/>
    </source>
</evidence>
<keyword evidence="2" id="KW-1185">Reference proteome</keyword>
<dbReference type="Gene3D" id="2.60.40.1120">
    <property type="entry name" value="Carboxypeptidase-like, regulatory domain"/>
    <property type="match status" value="1"/>
</dbReference>
<dbReference type="AlphaFoldDB" id="A0A7K0EPL8"/>
<organism evidence="1 2">
    <name type="scientific">Larkinella terrae</name>
    <dbReference type="NCBI Taxonomy" id="2025311"/>
    <lineage>
        <taxon>Bacteria</taxon>
        <taxon>Pseudomonadati</taxon>
        <taxon>Bacteroidota</taxon>
        <taxon>Cytophagia</taxon>
        <taxon>Cytophagales</taxon>
        <taxon>Spirosomataceae</taxon>
        <taxon>Larkinella</taxon>
    </lineage>
</organism>
<dbReference type="InterPro" id="IPR043741">
    <property type="entry name" value="DUF5686"/>
</dbReference>
<dbReference type="OrthoDB" id="983143at2"/>
<dbReference type="Pfam" id="PF18939">
    <property type="entry name" value="DUF5686"/>
    <property type="match status" value="1"/>
</dbReference>
<dbReference type="Proteomes" id="UP000441754">
    <property type="component" value="Unassembled WGS sequence"/>
</dbReference>
<proteinExistence type="predicted"/>
<keyword evidence="1" id="KW-0645">Protease</keyword>
<dbReference type="InterPro" id="IPR008969">
    <property type="entry name" value="CarboxyPept-like_regulatory"/>
</dbReference>
<keyword evidence="1" id="KW-0378">Hydrolase</keyword>